<reference evidence="5" key="1">
    <citation type="journal article" date="2014" name="Int. J. Syst. Evol. Microbiol.">
        <title>Complete genome of a new Firmicutes species belonging to the dominant human colonic microbiota ('Ruminococcus bicirculans') reveals two chromosomes and a selective capacity to utilize plant glucans.</title>
        <authorList>
            <consortium name="NISC Comparative Sequencing Program"/>
            <person name="Wegmann U."/>
            <person name="Louis P."/>
            <person name="Goesmann A."/>
            <person name="Henrissat B."/>
            <person name="Duncan S.H."/>
            <person name="Flint H.J."/>
        </authorList>
    </citation>
    <scope>NUCLEOTIDE SEQUENCE</scope>
    <source>
        <strain evidence="5">CGMCC 1.15931</strain>
    </source>
</reference>
<dbReference type="Proteomes" id="UP000622638">
    <property type="component" value="Unassembled WGS sequence"/>
</dbReference>
<proteinExistence type="predicted"/>
<feature type="transmembrane region" description="Helical" evidence="3">
    <location>
        <begin position="92"/>
        <end position="116"/>
    </location>
</feature>
<gene>
    <name evidence="5" type="ORF">GCM10011572_07510</name>
    <name evidence="6" type="ORF">GM672_16120</name>
</gene>
<dbReference type="SUPFAM" id="SSF55073">
    <property type="entry name" value="Nucleotide cyclase"/>
    <property type="match status" value="1"/>
</dbReference>
<dbReference type="Proteomes" id="UP000430634">
    <property type="component" value="Unassembled WGS sequence"/>
</dbReference>
<keyword evidence="3" id="KW-0812">Transmembrane</keyword>
<feature type="transmembrane region" description="Helical" evidence="3">
    <location>
        <begin position="146"/>
        <end position="166"/>
    </location>
</feature>
<feature type="domain" description="GGDEF" evidence="4">
    <location>
        <begin position="242"/>
        <end position="381"/>
    </location>
</feature>
<keyword evidence="3" id="KW-1133">Transmembrane helix</keyword>
<dbReference type="EMBL" id="WNKZ01000047">
    <property type="protein sequence ID" value="MTV54258.1"/>
    <property type="molecule type" value="Genomic_DNA"/>
</dbReference>
<accession>A0A6I3SYF2</accession>
<evidence type="ECO:0000256" key="1">
    <source>
        <dbReference type="ARBA" id="ARBA00012528"/>
    </source>
</evidence>
<keyword evidence="3" id="KW-0472">Membrane</keyword>
<dbReference type="EC" id="2.7.7.65" evidence="1"/>
<dbReference type="InterPro" id="IPR029787">
    <property type="entry name" value="Nucleotide_cyclase"/>
</dbReference>
<evidence type="ECO:0000313" key="7">
    <source>
        <dbReference type="Proteomes" id="UP000430634"/>
    </source>
</evidence>
<dbReference type="InterPro" id="IPR043128">
    <property type="entry name" value="Rev_trsase/Diguanyl_cyclase"/>
</dbReference>
<keyword evidence="8" id="KW-1185">Reference proteome</keyword>
<dbReference type="Gene3D" id="3.30.70.270">
    <property type="match status" value="1"/>
</dbReference>
<sequence>MIAPTPVIDSQRAEFADAAVETRFNQHHIVRRVAQLNVSLLFCVAFYLAFAATDLTTLGTTTTAFLLLTARVMVALLAVAGCIVLRQRRDSVPTAIAVACTVEAVGMAVFMVLCWFQPDATAWNALSLDLMVVAIYINVPNRLVYATLIALASSAAFTAMVLVQQTLGTDDMVAMVLLLMLANALGYIGARRYHLAQREAFRSALALQQLADRDPLTGCFNRRVLQKGVLEAEITRARRYGTSLSVVLCDIDHFKRINDSHGHGAGDQVLADFAVLLLAMTRDAVDSVIRYGGEEFLLILPETELDGAIKLAERIRLAAADTGTQLERGRHVTVTASFGVATIGPGQMHWQGTAADLIDAADTQLYRAKEGGRNCVRGMPFRPSAVQARA</sequence>
<comment type="caution">
    <text evidence="6">The sequence shown here is derived from an EMBL/GenBank/DDBJ whole genome shotgun (WGS) entry which is preliminary data.</text>
</comment>
<reference evidence="6 7" key="3">
    <citation type="submission" date="2019-11" db="EMBL/GenBank/DDBJ databases">
        <title>Type strains purchased from KCTC, JCM and DSMZ.</title>
        <authorList>
            <person name="Lu H."/>
        </authorList>
    </citation>
    <scope>NUCLEOTIDE SEQUENCE [LARGE SCALE GENOMIC DNA]</scope>
    <source>
        <strain evidence="6 7">KCTC 52429</strain>
    </source>
</reference>
<comment type="catalytic activity">
    <reaction evidence="2">
        <text>2 GTP = 3',3'-c-di-GMP + 2 diphosphate</text>
        <dbReference type="Rhea" id="RHEA:24898"/>
        <dbReference type="ChEBI" id="CHEBI:33019"/>
        <dbReference type="ChEBI" id="CHEBI:37565"/>
        <dbReference type="ChEBI" id="CHEBI:58805"/>
        <dbReference type="EC" id="2.7.7.65"/>
    </reaction>
</comment>
<feature type="transmembrane region" description="Helical" evidence="3">
    <location>
        <begin position="172"/>
        <end position="190"/>
    </location>
</feature>
<name>A0A6I3SYF2_9BURK</name>
<dbReference type="CDD" id="cd01949">
    <property type="entry name" value="GGDEF"/>
    <property type="match status" value="1"/>
</dbReference>
<evidence type="ECO:0000256" key="2">
    <source>
        <dbReference type="ARBA" id="ARBA00034247"/>
    </source>
</evidence>
<evidence type="ECO:0000313" key="8">
    <source>
        <dbReference type="Proteomes" id="UP000622638"/>
    </source>
</evidence>
<dbReference type="InterPro" id="IPR000160">
    <property type="entry name" value="GGDEF_dom"/>
</dbReference>
<dbReference type="EMBL" id="BMKG01000002">
    <property type="protein sequence ID" value="GGB87941.1"/>
    <property type="molecule type" value="Genomic_DNA"/>
</dbReference>
<dbReference type="GO" id="GO:0052621">
    <property type="term" value="F:diguanylate cyclase activity"/>
    <property type="evidence" value="ECO:0007669"/>
    <property type="project" value="UniProtKB-EC"/>
</dbReference>
<dbReference type="PANTHER" id="PTHR45138:SF9">
    <property type="entry name" value="DIGUANYLATE CYCLASE DGCM-RELATED"/>
    <property type="match status" value="1"/>
</dbReference>
<dbReference type="NCBIfam" id="TIGR00254">
    <property type="entry name" value="GGDEF"/>
    <property type="match status" value="1"/>
</dbReference>
<dbReference type="PROSITE" id="PS50887">
    <property type="entry name" value="GGDEF"/>
    <property type="match status" value="1"/>
</dbReference>
<feature type="transmembrane region" description="Helical" evidence="3">
    <location>
        <begin position="33"/>
        <end position="52"/>
    </location>
</feature>
<evidence type="ECO:0000313" key="6">
    <source>
        <dbReference type="EMBL" id="MTV54258.1"/>
    </source>
</evidence>
<evidence type="ECO:0000313" key="5">
    <source>
        <dbReference type="EMBL" id="GGB87941.1"/>
    </source>
</evidence>
<evidence type="ECO:0000256" key="3">
    <source>
        <dbReference type="SAM" id="Phobius"/>
    </source>
</evidence>
<dbReference type="FunFam" id="3.30.70.270:FF:000001">
    <property type="entry name" value="Diguanylate cyclase domain protein"/>
    <property type="match status" value="1"/>
</dbReference>
<dbReference type="AlphaFoldDB" id="A0A6I3SYF2"/>
<dbReference type="RefSeq" id="WP_155471559.1">
    <property type="nucleotide sequence ID" value="NZ_BMKG01000002.1"/>
</dbReference>
<dbReference type="PANTHER" id="PTHR45138">
    <property type="entry name" value="REGULATORY COMPONENTS OF SENSORY TRANSDUCTION SYSTEM"/>
    <property type="match status" value="1"/>
</dbReference>
<dbReference type="Pfam" id="PF00990">
    <property type="entry name" value="GGDEF"/>
    <property type="match status" value="1"/>
</dbReference>
<dbReference type="InterPro" id="IPR050469">
    <property type="entry name" value="Diguanylate_Cyclase"/>
</dbReference>
<reference evidence="5" key="4">
    <citation type="submission" date="2024-05" db="EMBL/GenBank/DDBJ databases">
        <authorList>
            <person name="Sun Q."/>
            <person name="Zhou Y."/>
        </authorList>
    </citation>
    <scope>NUCLEOTIDE SEQUENCE</scope>
    <source>
        <strain evidence="5">CGMCC 1.15931</strain>
    </source>
</reference>
<reference evidence="8" key="2">
    <citation type="journal article" date="2019" name="Int. J. Syst. Evol. Microbiol.">
        <title>The Global Catalogue of Microorganisms (GCM) 10K type strain sequencing project: providing services to taxonomists for standard genome sequencing and annotation.</title>
        <authorList>
            <consortium name="The Broad Institute Genomics Platform"/>
            <consortium name="The Broad Institute Genome Sequencing Center for Infectious Disease"/>
            <person name="Wu L."/>
            <person name="Ma J."/>
        </authorList>
    </citation>
    <scope>NUCLEOTIDE SEQUENCE [LARGE SCALE GENOMIC DNA]</scope>
    <source>
        <strain evidence="8">CGMCC 1.15931</strain>
    </source>
</reference>
<protein>
    <recommendedName>
        <fullName evidence="1">diguanylate cyclase</fullName>
        <ecNumber evidence="1">2.7.7.65</ecNumber>
    </recommendedName>
</protein>
<dbReference type="OrthoDB" id="9813903at2"/>
<feature type="transmembrane region" description="Helical" evidence="3">
    <location>
        <begin position="122"/>
        <end position="139"/>
    </location>
</feature>
<dbReference type="SMART" id="SM00267">
    <property type="entry name" value="GGDEF"/>
    <property type="match status" value="1"/>
</dbReference>
<evidence type="ECO:0000259" key="4">
    <source>
        <dbReference type="PROSITE" id="PS50887"/>
    </source>
</evidence>
<organism evidence="6 7">
    <name type="scientific">Pseudoduganella buxea</name>
    <dbReference type="NCBI Taxonomy" id="1949069"/>
    <lineage>
        <taxon>Bacteria</taxon>
        <taxon>Pseudomonadati</taxon>
        <taxon>Pseudomonadota</taxon>
        <taxon>Betaproteobacteria</taxon>
        <taxon>Burkholderiales</taxon>
        <taxon>Oxalobacteraceae</taxon>
        <taxon>Telluria group</taxon>
        <taxon>Pseudoduganella</taxon>
    </lineage>
</organism>
<feature type="transmembrane region" description="Helical" evidence="3">
    <location>
        <begin position="64"/>
        <end position="85"/>
    </location>
</feature>